<evidence type="ECO:0000259" key="4">
    <source>
        <dbReference type="PROSITE" id="PS51232"/>
    </source>
</evidence>
<feature type="coiled-coil region" evidence="1">
    <location>
        <begin position="463"/>
        <end position="500"/>
    </location>
</feature>
<dbReference type="PROSITE" id="PS51232">
    <property type="entry name" value="GBD_FH3"/>
    <property type="match status" value="1"/>
</dbReference>
<feature type="compositionally biased region" description="Pro residues" evidence="2">
    <location>
        <begin position="562"/>
        <end position="602"/>
    </location>
</feature>
<feature type="region of interest" description="Disordered" evidence="2">
    <location>
        <begin position="1035"/>
        <end position="1055"/>
    </location>
</feature>
<dbReference type="Pfam" id="PF06367">
    <property type="entry name" value="Drf_FH3"/>
    <property type="match status" value="1"/>
</dbReference>
<feature type="coiled-coil region" evidence="1">
    <location>
        <begin position="993"/>
        <end position="1028"/>
    </location>
</feature>
<name>A0ABM1DVC9_PRICU</name>
<evidence type="ECO:0000313" key="6">
    <source>
        <dbReference type="Proteomes" id="UP000695022"/>
    </source>
</evidence>
<feature type="region of interest" description="Disordered" evidence="2">
    <location>
        <begin position="545"/>
        <end position="614"/>
    </location>
</feature>
<evidence type="ECO:0000259" key="5">
    <source>
        <dbReference type="PROSITE" id="PS51444"/>
    </source>
</evidence>
<evidence type="ECO:0000256" key="1">
    <source>
        <dbReference type="SAM" id="Coils"/>
    </source>
</evidence>
<dbReference type="RefSeq" id="XP_014663900.1">
    <property type="nucleotide sequence ID" value="XM_014808414.1"/>
</dbReference>
<dbReference type="InterPro" id="IPR042201">
    <property type="entry name" value="FH2_Formin_sf"/>
</dbReference>
<sequence>MLREEGQEYSRLYSSFRDNERIQHVRRRPYEKAAMPKKQRSRLLCCFGGYRPPEIIVGSPDSSRPIMMQPIDPSLPMPNEEELDAKFAELVDELDLTAQHREAMFNLSPEKKWQIYCTKKREQDDPSTKNWPDYYIERVNSLAVLLFPRDEEEVRVRTQLVDSLKTALRTQPMSFVMRFIDLDGLNCLLHFLKEMDYETEQSAIHTSVIGCIKALMNNSQGRASVLSHPDSINIIAQSLSTENVKTKTAVLEILGAVCLVPGGHRKVLDAMQHYRIYACERTRFQTLVNDLDKSTGIYREEVGLKTTIMSFINAAINYGPGQDHLEFRVHLRYEFLMLGIRPVLDKLHTHENATLDRHIDFFEMVRNEDEKELAKRFNKVHIDTKSATSMFDVLKKKLSHTEAYPHFLSLLEHSLLLPLDVGTCPQHWQLFDRIVQQIVLQNDNRENPDVEPITINVKEIVQMLASEDEIRTAKEKAETMEKENQEMVELLSKKDKELEDAIMQKEDIGQSLDKVKSKLEKESLGHMETQQQLAELHARMGDLRAGGSVPIAGALSNGPATGPAPPPPPPAPGGPASPQPPGAPPPPSAPRAPGPPPPPGAPSTPSVYIKKKNIPKPSAPLKSFNWAKLPDNKLSGTIWTEMDDEKLYKVMDLVDFERTFSAYQKTSADDLHEDSNEDLKASMKKRELSVIDGRRAQNCTILLSKLKMSNSEIVRALRSMDERDEIPQDLCEQMLKYVPMPEEKAMLDEHSHEIDSMARADRYLYEMSRITHYEERLKAICFRKKFVERIADIKPKVDNVNKASKEVYRSKRLRKLLEIILAFGNFMNRGQRGNAMGFKLASINKIVDTKASTDKNITLLHYLIETLERKFPDVMKIHSDLEHVRQASKVNLTELEKDLHILRIGFKDLEKELDFHRNRPREHGDKFLPVVSEFIKVVAFNLSDLEDACQDMKQWYERVCKLFGESSKSMQPDELFGIFDQFLVSASDAKVDMDTYKKKQAEEEKRLKQENERRLKIEHERKKKLDKEKELNKNIKPKNGKIVNGVDSKEKNPGEFDDLISALRTGDVFGDEMSKLSLKRRTKRNVPNGVPGNVNRERTGFNRK</sequence>
<dbReference type="InterPro" id="IPR015425">
    <property type="entry name" value="FH2_Formin"/>
</dbReference>
<feature type="region of interest" description="Disordered" evidence="2">
    <location>
        <begin position="1075"/>
        <end position="1104"/>
    </location>
</feature>
<dbReference type="Pfam" id="PF02181">
    <property type="entry name" value="FH2"/>
    <property type="match status" value="1"/>
</dbReference>
<dbReference type="SUPFAM" id="SSF48371">
    <property type="entry name" value="ARM repeat"/>
    <property type="match status" value="1"/>
</dbReference>
<keyword evidence="6" id="KW-1185">Reference proteome</keyword>
<dbReference type="GeneID" id="106806468"/>
<feature type="compositionally biased region" description="Low complexity" evidence="2">
    <location>
        <begin position="1085"/>
        <end position="1094"/>
    </location>
</feature>
<dbReference type="Pfam" id="PF06371">
    <property type="entry name" value="Drf_GBD"/>
    <property type="match status" value="1"/>
</dbReference>
<dbReference type="PANTHER" id="PTHR45725:SF1">
    <property type="entry name" value="DISHEVELLED ASSOCIATED ACTIVATOR OF MORPHOGENESIS, ISOFORM D"/>
    <property type="match status" value="1"/>
</dbReference>
<dbReference type="InterPro" id="IPR014768">
    <property type="entry name" value="GBD/FH3_dom"/>
</dbReference>
<proteinExistence type="predicted"/>
<keyword evidence="1" id="KW-0175">Coiled coil</keyword>
<dbReference type="PROSITE" id="PS51231">
    <property type="entry name" value="DAD"/>
    <property type="match status" value="1"/>
</dbReference>
<dbReference type="InterPro" id="IPR016024">
    <property type="entry name" value="ARM-type_fold"/>
</dbReference>
<dbReference type="Gene3D" id="1.20.58.2220">
    <property type="entry name" value="Formin, FH2 domain"/>
    <property type="match status" value="1"/>
</dbReference>
<feature type="domain" description="DAD" evidence="3">
    <location>
        <begin position="1050"/>
        <end position="1087"/>
    </location>
</feature>
<accession>A0ABM1DVC9</accession>
<gene>
    <name evidence="7" type="primary">LOC106806468</name>
</gene>
<dbReference type="PROSITE" id="PS51444">
    <property type="entry name" value="FH2"/>
    <property type="match status" value="1"/>
</dbReference>
<dbReference type="PANTHER" id="PTHR45725">
    <property type="entry name" value="FORMIN HOMOLOGY 2 FAMILY MEMBER"/>
    <property type="match status" value="1"/>
</dbReference>
<dbReference type="Gene3D" id="1.25.10.10">
    <property type="entry name" value="Leucine-rich Repeat Variant"/>
    <property type="match status" value="1"/>
</dbReference>
<dbReference type="InterPro" id="IPR010473">
    <property type="entry name" value="GTPase-bd"/>
</dbReference>
<dbReference type="Gene3D" id="1.10.238.150">
    <property type="entry name" value="Formin, FH3 diaphanous domain"/>
    <property type="match status" value="1"/>
</dbReference>
<dbReference type="SMART" id="SM01140">
    <property type="entry name" value="Drf_GBD"/>
    <property type="match status" value="1"/>
</dbReference>
<feature type="domain" description="GBD/FH3" evidence="4">
    <location>
        <begin position="75"/>
        <end position="446"/>
    </location>
</feature>
<dbReference type="SMART" id="SM01139">
    <property type="entry name" value="Drf_FH3"/>
    <property type="match status" value="1"/>
</dbReference>
<dbReference type="SMART" id="SM00498">
    <property type="entry name" value="FH2"/>
    <property type="match status" value="1"/>
</dbReference>
<dbReference type="InterPro" id="IPR011989">
    <property type="entry name" value="ARM-like"/>
</dbReference>
<evidence type="ECO:0000256" key="2">
    <source>
        <dbReference type="SAM" id="MobiDB-lite"/>
    </source>
</evidence>
<reference evidence="7" key="1">
    <citation type="submission" date="2025-08" db="UniProtKB">
        <authorList>
            <consortium name="RefSeq"/>
        </authorList>
    </citation>
    <scope>IDENTIFICATION</scope>
</reference>
<evidence type="ECO:0000313" key="7">
    <source>
        <dbReference type="RefSeq" id="XP_014663900.1"/>
    </source>
</evidence>
<dbReference type="InterPro" id="IPR051425">
    <property type="entry name" value="Formin_Homology"/>
</dbReference>
<protein>
    <submittedName>
        <fullName evidence="7">Disheveled-associated activator of morphogenesis 1-like isoform X1</fullName>
    </submittedName>
</protein>
<dbReference type="InterPro" id="IPR014767">
    <property type="entry name" value="DAD_dom"/>
</dbReference>
<dbReference type="Proteomes" id="UP000695022">
    <property type="component" value="Unplaced"/>
</dbReference>
<dbReference type="SUPFAM" id="SSF101447">
    <property type="entry name" value="Formin homology 2 domain (FH2 domain)"/>
    <property type="match status" value="1"/>
</dbReference>
<feature type="compositionally biased region" description="Basic and acidic residues" evidence="2">
    <location>
        <begin position="1095"/>
        <end position="1104"/>
    </location>
</feature>
<feature type="domain" description="FH2" evidence="5">
    <location>
        <begin position="611"/>
        <end position="1012"/>
    </location>
</feature>
<dbReference type="InterPro" id="IPR010472">
    <property type="entry name" value="FH3_dom"/>
</dbReference>
<organism evidence="6 7">
    <name type="scientific">Priapulus caudatus</name>
    <name type="common">Priapulid worm</name>
    <dbReference type="NCBI Taxonomy" id="37621"/>
    <lineage>
        <taxon>Eukaryota</taxon>
        <taxon>Metazoa</taxon>
        <taxon>Ecdysozoa</taxon>
        <taxon>Scalidophora</taxon>
        <taxon>Priapulida</taxon>
        <taxon>Priapulimorpha</taxon>
        <taxon>Priapulimorphida</taxon>
        <taxon>Priapulidae</taxon>
        <taxon>Priapulus</taxon>
    </lineage>
</organism>
<evidence type="ECO:0000259" key="3">
    <source>
        <dbReference type="PROSITE" id="PS51231"/>
    </source>
</evidence>